<dbReference type="Pfam" id="PF00651">
    <property type="entry name" value="BTB"/>
    <property type="match status" value="1"/>
</dbReference>
<feature type="domain" description="BTB" evidence="1">
    <location>
        <begin position="65"/>
        <end position="130"/>
    </location>
</feature>
<comment type="caution">
    <text evidence="2">The sequence shown here is derived from an EMBL/GenBank/DDBJ whole genome shotgun (WGS) entry which is preliminary data.</text>
</comment>
<dbReference type="AlphaFoldDB" id="A0AA39U881"/>
<keyword evidence="3" id="KW-1185">Reference proteome</keyword>
<evidence type="ECO:0000313" key="2">
    <source>
        <dbReference type="EMBL" id="KAK0510086.1"/>
    </source>
</evidence>
<proteinExistence type="predicted"/>
<evidence type="ECO:0000313" key="3">
    <source>
        <dbReference type="Proteomes" id="UP001166286"/>
    </source>
</evidence>
<reference evidence="2" key="1">
    <citation type="submission" date="2023-03" db="EMBL/GenBank/DDBJ databases">
        <title>Complete genome of Cladonia borealis.</title>
        <authorList>
            <person name="Park H."/>
        </authorList>
    </citation>
    <scope>NUCLEOTIDE SEQUENCE</scope>
    <source>
        <strain evidence="2">ANT050790</strain>
    </source>
</reference>
<evidence type="ECO:0000259" key="1">
    <source>
        <dbReference type="PROSITE" id="PS50097"/>
    </source>
</evidence>
<dbReference type="PANTHER" id="PTHR47843:SF2">
    <property type="entry name" value="BTB DOMAIN-CONTAINING PROTEIN"/>
    <property type="match status" value="1"/>
</dbReference>
<name>A0AA39U881_9LECA</name>
<accession>A0AA39U881</accession>
<dbReference type="CDD" id="cd18186">
    <property type="entry name" value="BTB_POZ_ZBTB_KLHL-like"/>
    <property type="match status" value="1"/>
</dbReference>
<dbReference type="InterPro" id="IPR000210">
    <property type="entry name" value="BTB/POZ_dom"/>
</dbReference>
<dbReference type="Gene3D" id="3.30.710.10">
    <property type="entry name" value="Potassium Channel Kv1.1, Chain A"/>
    <property type="match status" value="1"/>
</dbReference>
<dbReference type="Proteomes" id="UP001166286">
    <property type="component" value="Unassembled WGS sequence"/>
</dbReference>
<dbReference type="EMBL" id="JAFEKC020000017">
    <property type="protein sequence ID" value="KAK0510086.1"/>
    <property type="molecule type" value="Genomic_DNA"/>
</dbReference>
<dbReference type="SUPFAM" id="SSF54695">
    <property type="entry name" value="POZ domain"/>
    <property type="match status" value="1"/>
</dbReference>
<dbReference type="PROSITE" id="PS50097">
    <property type="entry name" value="BTB"/>
    <property type="match status" value="1"/>
</dbReference>
<sequence length="363" mass="42158">MEEKRLHLSVNLQTSDHQFHFSFLHLPYSSPVEYRTIILIDLYLVAHLVHLSSDSLTRSRFLCGSLVTVLVGSQETRFNVHRDLIRESSEFFKTSITGNFEEWDQNEIKLPEQDVEIFRFFMHWLYTGRLRGFYYPQTMKPSLRELRQAAIAELENHNLDVLEDLDPNNPYSKALYVANYQDAPFSHLVGLYILADTFLVHELKDQIITLIIDVYCWFKHAELAEDEDGAQGTQQDGEEADQAEAYTTLFWNIEPPPGLEDPSKGINMAWEALPRNSPLCQLTVECFCDNVVLVEEHTNGRQYHPGFLAAIAQEYALRLGRVDKTFQSPDWDQKEQICKFHEHSARSDCLFAKRDALTRKSHR</sequence>
<dbReference type="InterPro" id="IPR011333">
    <property type="entry name" value="SKP1/BTB/POZ_sf"/>
</dbReference>
<protein>
    <recommendedName>
        <fullName evidence="1">BTB domain-containing protein</fullName>
    </recommendedName>
</protein>
<organism evidence="2 3">
    <name type="scientific">Cladonia borealis</name>
    <dbReference type="NCBI Taxonomy" id="184061"/>
    <lineage>
        <taxon>Eukaryota</taxon>
        <taxon>Fungi</taxon>
        <taxon>Dikarya</taxon>
        <taxon>Ascomycota</taxon>
        <taxon>Pezizomycotina</taxon>
        <taxon>Lecanoromycetes</taxon>
        <taxon>OSLEUM clade</taxon>
        <taxon>Lecanoromycetidae</taxon>
        <taxon>Lecanorales</taxon>
        <taxon>Lecanorineae</taxon>
        <taxon>Cladoniaceae</taxon>
        <taxon>Cladonia</taxon>
    </lineage>
</organism>
<dbReference type="PANTHER" id="PTHR47843">
    <property type="entry name" value="BTB DOMAIN-CONTAINING PROTEIN-RELATED"/>
    <property type="match status" value="1"/>
</dbReference>
<gene>
    <name evidence="2" type="ORF">JMJ35_007480</name>
</gene>